<feature type="domain" description="Exoribonuclease phosphorolytic" evidence="7">
    <location>
        <begin position="16"/>
        <end position="145"/>
    </location>
</feature>
<evidence type="ECO:0000256" key="5">
    <source>
        <dbReference type="ARBA" id="ARBA00022884"/>
    </source>
</evidence>
<feature type="domain" description="Exoribonuclease phosphorolytic" evidence="8">
    <location>
        <begin position="162"/>
        <end position="229"/>
    </location>
</feature>
<dbReference type="EMBL" id="CP116346">
    <property type="protein sequence ID" value="WIT11715.1"/>
    <property type="molecule type" value="Genomic_DNA"/>
</dbReference>
<dbReference type="SUPFAM" id="SSF55666">
    <property type="entry name" value="Ribonuclease PH domain 2-like"/>
    <property type="match status" value="1"/>
</dbReference>
<dbReference type="SUPFAM" id="SSF54211">
    <property type="entry name" value="Ribosomal protein S5 domain 2-like"/>
    <property type="match status" value="1"/>
</dbReference>
<dbReference type="InterPro" id="IPR015847">
    <property type="entry name" value="ExoRNase_PH_dom2"/>
</dbReference>
<dbReference type="GO" id="GO:0000049">
    <property type="term" value="F:tRNA binding"/>
    <property type="evidence" value="ECO:0007669"/>
    <property type="project" value="UniProtKB-UniRule"/>
</dbReference>
<dbReference type="Pfam" id="PF03725">
    <property type="entry name" value="RNase_PH_C"/>
    <property type="match status" value="1"/>
</dbReference>
<proteinExistence type="inferred from homology"/>
<dbReference type="InterPro" id="IPR036345">
    <property type="entry name" value="ExoRNase_PH_dom2_sf"/>
</dbReference>
<accession>A0AA95NAK6</accession>
<keyword evidence="4 6" id="KW-0819">tRNA processing</keyword>
<dbReference type="GO" id="GO:0008033">
    <property type="term" value="P:tRNA processing"/>
    <property type="evidence" value="ECO:0007669"/>
    <property type="project" value="UniProtKB-UniRule"/>
</dbReference>
<keyword evidence="5" id="KW-0694">RNA-binding</keyword>
<dbReference type="AlphaFoldDB" id="A0AA95NAK6"/>
<dbReference type="PROSITE" id="PS01277">
    <property type="entry name" value="RIBONUCLEASE_PH"/>
    <property type="match status" value="1"/>
</dbReference>
<gene>
    <name evidence="6 9" type="primary">rph</name>
    <name evidence="9" type="ORF">PFX98_22975</name>
</gene>
<dbReference type="Gene3D" id="3.30.230.70">
    <property type="entry name" value="GHMP Kinase, N-terminal domain"/>
    <property type="match status" value="1"/>
</dbReference>
<keyword evidence="10" id="KW-1185">Reference proteome</keyword>
<evidence type="ECO:0000259" key="8">
    <source>
        <dbReference type="Pfam" id="PF03725"/>
    </source>
</evidence>
<dbReference type="KEGG" id="pais:PFX98_22975"/>
<dbReference type="InterPro" id="IPR020568">
    <property type="entry name" value="Ribosomal_Su5_D2-typ_SF"/>
</dbReference>
<dbReference type="GO" id="GO:0009022">
    <property type="term" value="F:tRNA nucleotidyltransferase activity"/>
    <property type="evidence" value="ECO:0007669"/>
    <property type="project" value="UniProtKB-UniRule"/>
</dbReference>
<dbReference type="InterPro" id="IPR027408">
    <property type="entry name" value="PNPase/RNase_PH_dom_sf"/>
</dbReference>
<dbReference type="GO" id="GO:0016075">
    <property type="term" value="P:rRNA catabolic process"/>
    <property type="evidence" value="ECO:0007669"/>
    <property type="project" value="UniProtKB-UniRule"/>
</dbReference>
<evidence type="ECO:0000256" key="4">
    <source>
        <dbReference type="ARBA" id="ARBA00022694"/>
    </source>
</evidence>
<dbReference type="NCBIfam" id="TIGR01966">
    <property type="entry name" value="RNasePH"/>
    <property type="match status" value="1"/>
</dbReference>
<name>A0AA95NAK6_9BURK</name>
<evidence type="ECO:0000313" key="9">
    <source>
        <dbReference type="EMBL" id="WIT11715.1"/>
    </source>
</evidence>
<reference evidence="9" key="1">
    <citation type="submission" date="2023-01" db="EMBL/GenBank/DDBJ databases">
        <title>Whole genome sequence of Paucibacter sp. S2-9 isolated from pond sediment.</title>
        <authorList>
            <person name="Jung J.Y."/>
        </authorList>
    </citation>
    <scope>NUCLEOTIDE SEQUENCE</scope>
    <source>
        <strain evidence="9">S2-9</strain>
    </source>
</reference>
<dbReference type="InterPro" id="IPR002381">
    <property type="entry name" value="RNase_PH_bac-type"/>
</dbReference>
<feature type="binding site" evidence="6">
    <location>
        <position position="91"/>
    </location>
    <ligand>
        <name>phosphate</name>
        <dbReference type="ChEBI" id="CHEBI:43474"/>
        <note>substrate</note>
    </ligand>
</feature>
<dbReference type="GO" id="GO:0000175">
    <property type="term" value="F:3'-5'-RNA exonuclease activity"/>
    <property type="evidence" value="ECO:0007669"/>
    <property type="project" value="UniProtKB-UniRule"/>
</dbReference>
<evidence type="ECO:0000256" key="2">
    <source>
        <dbReference type="ARBA" id="ARBA00022552"/>
    </source>
</evidence>
<comment type="subunit">
    <text evidence="6">Homohexameric ring arranged as a trimer of dimers.</text>
</comment>
<evidence type="ECO:0000259" key="7">
    <source>
        <dbReference type="Pfam" id="PF01138"/>
    </source>
</evidence>
<protein>
    <recommendedName>
        <fullName evidence="6">Ribonuclease PH</fullName>
        <shortName evidence="6">RNase PH</shortName>
        <ecNumber evidence="6">2.7.7.56</ecNumber>
    </recommendedName>
    <alternativeName>
        <fullName evidence="6">tRNA nucleotidyltransferase</fullName>
    </alternativeName>
</protein>
<comment type="function">
    <text evidence="6">Phosphorolytic 3'-5' exoribonuclease that plays an important role in tRNA 3'-end maturation. Removes nucleotide residues following the 3'-CCA terminus of tRNAs; can also add nucleotides to the ends of RNA molecules by using nucleoside diphosphates as substrates, but this may not be physiologically important. Probably plays a role in initiation of 16S rRNA degradation (leading to ribosome degradation) during starvation.</text>
</comment>
<dbReference type="PANTHER" id="PTHR11953:SF0">
    <property type="entry name" value="EXOSOME COMPLEX COMPONENT RRP41"/>
    <property type="match status" value="1"/>
</dbReference>
<evidence type="ECO:0000313" key="10">
    <source>
        <dbReference type="Proteomes" id="UP001177769"/>
    </source>
</evidence>
<organism evidence="9 10">
    <name type="scientific">Paucibacter sediminis</name>
    <dbReference type="NCBI Taxonomy" id="3019553"/>
    <lineage>
        <taxon>Bacteria</taxon>
        <taxon>Pseudomonadati</taxon>
        <taxon>Pseudomonadota</taxon>
        <taxon>Betaproteobacteria</taxon>
        <taxon>Burkholderiales</taxon>
        <taxon>Sphaerotilaceae</taxon>
        <taxon>Roseateles</taxon>
    </lineage>
</organism>
<dbReference type="InterPro" id="IPR001247">
    <property type="entry name" value="ExoRNase_PH_dom1"/>
</dbReference>
<keyword evidence="3 6" id="KW-0820">tRNA-binding</keyword>
<feature type="binding site" evidence="6">
    <location>
        <begin position="129"/>
        <end position="131"/>
    </location>
    <ligand>
        <name>phosphate</name>
        <dbReference type="ChEBI" id="CHEBI:43474"/>
        <note>substrate</note>
    </ligand>
</feature>
<dbReference type="HAMAP" id="MF_00564">
    <property type="entry name" value="RNase_PH"/>
    <property type="match status" value="1"/>
</dbReference>
<dbReference type="FunFam" id="3.30.230.70:FF:000003">
    <property type="entry name" value="Ribonuclease PH"/>
    <property type="match status" value="1"/>
</dbReference>
<dbReference type="GO" id="GO:0031125">
    <property type="term" value="P:rRNA 3'-end processing"/>
    <property type="evidence" value="ECO:0007669"/>
    <property type="project" value="UniProtKB-ARBA"/>
</dbReference>
<keyword evidence="6" id="KW-0808">Transferase</keyword>
<dbReference type="InterPro" id="IPR050080">
    <property type="entry name" value="RNase_PH"/>
</dbReference>
<keyword evidence="6" id="KW-0548">Nucleotidyltransferase</keyword>
<dbReference type="InterPro" id="IPR018336">
    <property type="entry name" value="RNase_PH_CS"/>
</dbReference>
<evidence type="ECO:0000256" key="3">
    <source>
        <dbReference type="ARBA" id="ARBA00022555"/>
    </source>
</evidence>
<evidence type="ECO:0000256" key="6">
    <source>
        <dbReference type="HAMAP-Rule" id="MF_00564"/>
    </source>
</evidence>
<dbReference type="EC" id="2.7.7.56" evidence="6"/>
<dbReference type="CDD" id="cd11362">
    <property type="entry name" value="RNase_PH_bact"/>
    <property type="match status" value="1"/>
</dbReference>
<evidence type="ECO:0000256" key="1">
    <source>
        <dbReference type="ARBA" id="ARBA00006678"/>
    </source>
</evidence>
<sequence>MSAEYQRAGERAAAALRPVRITRHYTCHAEGSVLIEFGNTKVLCTASVEEKVPPHKRGSGEGWVTAEYGMLPRATHTRSDREAARGKQSGRTQEIQRLIGRSLRCVFDLALLGERSIHLDCDVLQADGGTRTAAITGAYVAAHDAVSWLLAQGKIAQSPIKDAVAAISVGMLEGTPLLDLEYTEDSACDTDMNVVMTGSGGFVELQGTAEGLAFNRLEMNAMLDLAEKGIKDLLAAQRKALGLWA</sequence>
<dbReference type="Pfam" id="PF01138">
    <property type="entry name" value="RNase_PH"/>
    <property type="match status" value="1"/>
</dbReference>
<dbReference type="PANTHER" id="PTHR11953">
    <property type="entry name" value="EXOSOME COMPLEX COMPONENT"/>
    <property type="match status" value="1"/>
</dbReference>
<keyword evidence="2 6" id="KW-0698">rRNA processing</keyword>
<comment type="catalytic activity">
    <reaction evidence="6">
        <text>tRNA(n+1) + phosphate = tRNA(n) + a ribonucleoside 5'-diphosphate</text>
        <dbReference type="Rhea" id="RHEA:10628"/>
        <dbReference type="Rhea" id="RHEA-COMP:17343"/>
        <dbReference type="Rhea" id="RHEA-COMP:17344"/>
        <dbReference type="ChEBI" id="CHEBI:43474"/>
        <dbReference type="ChEBI" id="CHEBI:57930"/>
        <dbReference type="ChEBI" id="CHEBI:173114"/>
        <dbReference type="EC" id="2.7.7.56"/>
    </reaction>
</comment>
<dbReference type="RefSeq" id="WP_285232800.1">
    <property type="nucleotide sequence ID" value="NZ_CP116346.1"/>
</dbReference>
<dbReference type="Proteomes" id="UP001177769">
    <property type="component" value="Chromosome"/>
</dbReference>
<comment type="similarity">
    <text evidence="1 6">Belongs to the RNase PH family.</text>
</comment>